<dbReference type="GO" id="GO:0005778">
    <property type="term" value="C:peroxisomal membrane"/>
    <property type="evidence" value="ECO:0007669"/>
    <property type="project" value="TreeGrafter"/>
</dbReference>
<dbReference type="PANTHER" id="PTHR15460:SF3">
    <property type="entry name" value="PEROXISOMAL MEMBRANE PROTEIN 4"/>
    <property type="match status" value="1"/>
</dbReference>
<dbReference type="EMBL" id="LR789469">
    <property type="protein sequence ID" value="CAB3265331.1"/>
    <property type="molecule type" value="mRNA"/>
</dbReference>
<accession>A0A6F9DQ70</accession>
<proteinExistence type="evidence at transcript level"/>
<sequence length="211" mass="24279">MSPVLLEAFNHLLASGKYKEWLSLIKGIRNGIVYGVKIRFPHALVMTFLFKNVPLKEKIKLILRATFQHAKNLAHFVVLYKIFTNTLMKTLSMTKKTPLLCGASAFVSGYVVFGENNPINQQINMYLLSRILFGLCRLGSENGYLPSSDPQKGGRDWFPLFGATVWGIVLWLFEFHRHTLQPSLRSSMTYLYDDSEIWHDITDFLIYNKQP</sequence>
<reference evidence="1" key="1">
    <citation type="submission" date="2020-04" db="EMBL/GenBank/DDBJ databases">
        <authorList>
            <person name="Neveu A P."/>
        </authorList>
    </citation>
    <scope>NUCLEOTIDE SEQUENCE</scope>
    <source>
        <tissue evidence="1">Whole embryo</tissue>
    </source>
</reference>
<protein>
    <submittedName>
        <fullName evidence="1">Peroxisomal membrane protein 4-like</fullName>
    </submittedName>
</protein>
<dbReference type="PANTHER" id="PTHR15460">
    <property type="entry name" value="PEROXISOMAL MEMBRANE PROTEIN 4"/>
    <property type="match status" value="1"/>
</dbReference>
<organism evidence="1">
    <name type="scientific">Phallusia mammillata</name>
    <dbReference type="NCBI Taxonomy" id="59560"/>
    <lineage>
        <taxon>Eukaryota</taxon>
        <taxon>Metazoa</taxon>
        <taxon>Chordata</taxon>
        <taxon>Tunicata</taxon>
        <taxon>Ascidiacea</taxon>
        <taxon>Phlebobranchia</taxon>
        <taxon>Ascidiidae</taxon>
        <taxon>Phallusia</taxon>
    </lineage>
</organism>
<evidence type="ECO:0000313" key="1">
    <source>
        <dbReference type="EMBL" id="CAB3265331.1"/>
    </source>
</evidence>
<dbReference type="PIRSF" id="PIRSF013674">
    <property type="entry name" value="PXMP4"/>
    <property type="match status" value="1"/>
</dbReference>
<dbReference type="InterPro" id="IPR019531">
    <property type="entry name" value="Pmp4"/>
</dbReference>
<dbReference type="Pfam" id="PF02466">
    <property type="entry name" value="Tim17"/>
    <property type="match status" value="1"/>
</dbReference>
<gene>
    <name evidence="1" type="primary">Pxmp4</name>
</gene>
<name>A0A6F9DQ70_9ASCI</name>
<dbReference type="AlphaFoldDB" id="A0A6F9DQ70"/>